<reference evidence="2 3" key="1">
    <citation type="submission" date="2017-10" db="EMBL/GenBank/DDBJ databases">
        <title>Massilia psychrophilum sp. nov., a novel purple-pigmented bacterium isolated from Tianshan glacier, Xinjiang Municipality, China.</title>
        <authorList>
            <person name="Wang H."/>
        </authorList>
    </citation>
    <scope>NUCLEOTIDE SEQUENCE [LARGE SCALE GENOMIC DNA]</scope>
    <source>
        <strain evidence="2 3">JCM 30074</strain>
    </source>
</reference>
<keyword evidence="1" id="KW-0472">Membrane</keyword>
<name>A0A2G8TLA7_9BURK</name>
<dbReference type="EMBL" id="PDOC01000001">
    <property type="protein sequence ID" value="PIL46837.1"/>
    <property type="molecule type" value="Genomic_DNA"/>
</dbReference>
<feature type="transmembrane region" description="Helical" evidence="1">
    <location>
        <begin position="63"/>
        <end position="88"/>
    </location>
</feature>
<evidence type="ECO:0000313" key="3">
    <source>
        <dbReference type="Proteomes" id="UP000230390"/>
    </source>
</evidence>
<gene>
    <name evidence="2" type="ORF">CR105_01420</name>
</gene>
<feature type="transmembrane region" description="Helical" evidence="1">
    <location>
        <begin position="108"/>
        <end position="138"/>
    </location>
</feature>
<evidence type="ECO:0000256" key="1">
    <source>
        <dbReference type="SAM" id="Phobius"/>
    </source>
</evidence>
<dbReference type="AlphaFoldDB" id="A0A2G8TLA7"/>
<dbReference type="OrthoDB" id="8778473at2"/>
<feature type="transmembrane region" description="Helical" evidence="1">
    <location>
        <begin position="178"/>
        <end position="197"/>
    </location>
</feature>
<keyword evidence="1" id="KW-0812">Transmembrane</keyword>
<dbReference type="Proteomes" id="UP000230390">
    <property type="component" value="Unassembled WGS sequence"/>
</dbReference>
<comment type="caution">
    <text evidence="2">The sequence shown here is derived from an EMBL/GenBank/DDBJ whole genome shotgun (WGS) entry which is preliminary data.</text>
</comment>
<keyword evidence="3" id="KW-1185">Reference proteome</keyword>
<organism evidence="2 3">
    <name type="scientific">Massilia eurypsychrophila</name>
    <dbReference type="NCBI Taxonomy" id="1485217"/>
    <lineage>
        <taxon>Bacteria</taxon>
        <taxon>Pseudomonadati</taxon>
        <taxon>Pseudomonadota</taxon>
        <taxon>Betaproteobacteria</taxon>
        <taxon>Burkholderiales</taxon>
        <taxon>Oxalobacteraceae</taxon>
        <taxon>Telluria group</taxon>
        <taxon>Massilia</taxon>
    </lineage>
</organism>
<keyword evidence="1" id="KW-1133">Transmembrane helix</keyword>
<sequence>MLLALSHHPVAIKASSVQQTLAVIAELQFTDGLVHGVLTIMLAMLAAGFATFSVVLGLKRPAVVLALTAYGLGCCLVVAAMLLDGFVVPQVAAKFASAPDSEVQIAYAFLRIIGTVIQVLTKAGLLAMCVALLAWSYALAATPGWTGARWCAAIGAVGGLGSGLFLLLGNVLLTPSSLMAIFGVHALWNVAVAGLMFQYSRTR</sequence>
<proteinExistence type="predicted"/>
<dbReference type="RefSeq" id="WP_099786640.1">
    <property type="nucleotide sequence ID" value="NZ_JBHLYV010000100.1"/>
</dbReference>
<feature type="transmembrane region" description="Helical" evidence="1">
    <location>
        <begin position="33"/>
        <end position="56"/>
    </location>
</feature>
<protein>
    <submittedName>
        <fullName evidence="2">Uncharacterized protein</fullName>
    </submittedName>
</protein>
<feature type="transmembrane region" description="Helical" evidence="1">
    <location>
        <begin position="150"/>
        <end position="172"/>
    </location>
</feature>
<accession>A0A2G8TLA7</accession>
<evidence type="ECO:0000313" key="2">
    <source>
        <dbReference type="EMBL" id="PIL46837.1"/>
    </source>
</evidence>